<comment type="caution">
    <text evidence="2">The sequence shown here is derived from an EMBL/GenBank/DDBJ whole genome shotgun (WGS) entry which is preliminary data.</text>
</comment>
<gene>
    <name evidence="2" type="ORF">CLODIP_2_CD11690</name>
</gene>
<evidence type="ECO:0000259" key="1">
    <source>
        <dbReference type="SMART" id="SM00860"/>
    </source>
</evidence>
<evidence type="ECO:0000313" key="2">
    <source>
        <dbReference type="EMBL" id="CAB3373803.1"/>
    </source>
</evidence>
<dbReference type="OrthoDB" id="10249691at2759"/>
<dbReference type="EMBL" id="CADEPI010000090">
    <property type="protein sequence ID" value="CAB3373803.1"/>
    <property type="molecule type" value="Genomic_DNA"/>
</dbReference>
<reference evidence="2 3" key="1">
    <citation type="submission" date="2020-04" db="EMBL/GenBank/DDBJ databases">
        <authorList>
            <person name="Alioto T."/>
            <person name="Alioto T."/>
            <person name="Gomez Garrido J."/>
        </authorList>
    </citation>
    <scope>NUCLEOTIDE SEQUENCE [LARGE SCALE GENOMIC DNA]</scope>
</reference>
<feature type="domain" description="Knr4/Smi1-like" evidence="1">
    <location>
        <begin position="41"/>
        <end position="201"/>
    </location>
</feature>
<organism evidence="2 3">
    <name type="scientific">Cloeon dipterum</name>
    <dbReference type="NCBI Taxonomy" id="197152"/>
    <lineage>
        <taxon>Eukaryota</taxon>
        <taxon>Metazoa</taxon>
        <taxon>Ecdysozoa</taxon>
        <taxon>Arthropoda</taxon>
        <taxon>Hexapoda</taxon>
        <taxon>Insecta</taxon>
        <taxon>Pterygota</taxon>
        <taxon>Palaeoptera</taxon>
        <taxon>Ephemeroptera</taxon>
        <taxon>Pisciforma</taxon>
        <taxon>Baetidae</taxon>
        <taxon>Cloeon</taxon>
    </lineage>
</organism>
<dbReference type="PANTHER" id="PTHR31854:SF2">
    <property type="entry name" value="TUBULIN POLYGLUTAMYLASE COMPLEX SUBUNIT 2"/>
    <property type="match status" value="1"/>
</dbReference>
<accession>A0A8S1D0H5</accession>
<dbReference type="PANTHER" id="PTHR31854">
    <property type="entry name" value="TUBULIN POLYGLUTAMYLASE COMPLEX SUBUNIT 2"/>
    <property type="match status" value="1"/>
</dbReference>
<proteinExistence type="predicted"/>
<sequence>MASQEEESFQNFFTESLTLGLVKLLEETLGVQGVEMTRYNPCDRMVLTSWEQRYNCTLPKDLKNFYFASDGFKLIWNYEYAGEVLPIGNMKISKVSELRRIGGFKPQEDADVLTPLDVEMCQRQRTNFRHPVPNIGSKCKLFELDGCQGLGKVCLVYQQPHPRKDIMPGDPSLVEQPTIWLLDRCFDWHFIADDFTTYFRMMLVHKGLPQWQFKFTPIGLTPWAEQFFALLAPHFLQSAAQDTANNWDSTCNLLDPAIFKIKSKQSKTEHKQQGSN</sequence>
<dbReference type="Proteomes" id="UP000494165">
    <property type="component" value="Unassembled WGS sequence"/>
</dbReference>
<protein>
    <recommendedName>
        <fullName evidence="1">Knr4/Smi1-like domain-containing protein</fullName>
    </recommendedName>
</protein>
<dbReference type="InterPro" id="IPR039231">
    <property type="entry name" value="TPGS2"/>
</dbReference>
<dbReference type="InterPro" id="IPR018958">
    <property type="entry name" value="Knr4/Smi1-like_dom"/>
</dbReference>
<name>A0A8S1D0H5_9INSE</name>
<dbReference type="AlphaFoldDB" id="A0A8S1D0H5"/>
<keyword evidence="3" id="KW-1185">Reference proteome</keyword>
<evidence type="ECO:0000313" key="3">
    <source>
        <dbReference type="Proteomes" id="UP000494165"/>
    </source>
</evidence>
<dbReference type="SMART" id="SM00860">
    <property type="entry name" value="SMI1_KNR4"/>
    <property type="match status" value="1"/>
</dbReference>